<feature type="domain" description="Peptidase S8/S53" evidence="5">
    <location>
        <begin position="3"/>
        <end position="97"/>
    </location>
</feature>
<dbReference type="InterPro" id="IPR051048">
    <property type="entry name" value="Peptidase_S8/S53_subtilisin"/>
</dbReference>
<sequence>GRAIDYAESKGVLCVASSGNHTRSTKWEDVDVAYPAFYSEVLSVAAINFDARKGSLNFDETKFSYRNSQVDLCANGVNVTSTVPGNRYGILSGTSMAG</sequence>
<keyword evidence="7" id="KW-1185">Reference proteome</keyword>
<dbReference type="InterPro" id="IPR000209">
    <property type="entry name" value="Peptidase_S8/S53_dom"/>
</dbReference>
<comment type="caution">
    <text evidence="4">Lacks conserved residue(s) required for the propagation of feature annotation.</text>
</comment>
<protein>
    <recommendedName>
        <fullName evidence="3">subtilisin</fullName>
        <ecNumber evidence="3">3.4.21.62</ecNumber>
    </recommendedName>
</protein>
<evidence type="ECO:0000256" key="2">
    <source>
        <dbReference type="ARBA" id="ARBA00023529"/>
    </source>
</evidence>
<dbReference type="SUPFAM" id="SSF52743">
    <property type="entry name" value="Subtilisin-like"/>
    <property type="match status" value="1"/>
</dbReference>
<dbReference type="PROSITE" id="PS51892">
    <property type="entry name" value="SUBTILASE"/>
    <property type="match status" value="1"/>
</dbReference>
<dbReference type="Pfam" id="PF00082">
    <property type="entry name" value="Peptidase_S8"/>
    <property type="match status" value="1"/>
</dbReference>
<proteinExistence type="inferred from homology"/>
<evidence type="ECO:0000256" key="4">
    <source>
        <dbReference type="PROSITE-ProRule" id="PRU01240"/>
    </source>
</evidence>
<dbReference type="Gene3D" id="3.40.50.200">
    <property type="entry name" value="Peptidase S8/S53 domain"/>
    <property type="match status" value="1"/>
</dbReference>
<evidence type="ECO:0000259" key="5">
    <source>
        <dbReference type="Pfam" id="PF00082"/>
    </source>
</evidence>
<evidence type="ECO:0000256" key="1">
    <source>
        <dbReference type="ARBA" id="ARBA00011073"/>
    </source>
</evidence>
<dbReference type="PANTHER" id="PTHR43399">
    <property type="entry name" value="SUBTILISIN-RELATED"/>
    <property type="match status" value="1"/>
</dbReference>
<dbReference type="EC" id="3.4.21.62" evidence="3"/>
<reference evidence="6 7" key="1">
    <citation type="journal article" date="2024" name="BMC Biol.">
        <title>Comparative genomics of Ascetosporea gives new insight into the evolutionary basis for animal parasitism in Rhizaria.</title>
        <authorList>
            <person name="Hiltunen Thoren M."/>
            <person name="Onut-Brannstrom I."/>
            <person name="Alfjorden A."/>
            <person name="Peckova H."/>
            <person name="Swords F."/>
            <person name="Hooper C."/>
            <person name="Holzer A.S."/>
            <person name="Bass D."/>
            <person name="Burki F."/>
        </authorList>
    </citation>
    <scope>NUCLEOTIDE SEQUENCE [LARGE SCALE GENOMIC DNA]</scope>
    <source>
        <strain evidence="6">20-A016</strain>
    </source>
</reference>
<dbReference type="EMBL" id="JBDODL010000301">
    <property type="protein sequence ID" value="MES1919474.1"/>
    <property type="molecule type" value="Genomic_DNA"/>
</dbReference>
<organism evidence="6 7">
    <name type="scientific">Bonamia ostreae</name>
    <dbReference type="NCBI Taxonomy" id="126728"/>
    <lineage>
        <taxon>Eukaryota</taxon>
        <taxon>Sar</taxon>
        <taxon>Rhizaria</taxon>
        <taxon>Endomyxa</taxon>
        <taxon>Ascetosporea</taxon>
        <taxon>Haplosporida</taxon>
        <taxon>Bonamia</taxon>
    </lineage>
</organism>
<dbReference type="Proteomes" id="UP001439008">
    <property type="component" value="Unassembled WGS sequence"/>
</dbReference>
<comment type="catalytic activity">
    <reaction evidence="2">
        <text>Hydrolysis of proteins with broad specificity for peptide bonds, and a preference for a large uncharged residue in P1. Hydrolyzes peptide amides.</text>
        <dbReference type="EC" id="3.4.21.62"/>
    </reaction>
</comment>
<dbReference type="InterPro" id="IPR036852">
    <property type="entry name" value="Peptidase_S8/S53_dom_sf"/>
</dbReference>
<feature type="non-terminal residue" evidence="6">
    <location>
        <position position="1"/>
    </location>
</feature>
<evidence type="ECO:0000313" key="6">
    <source>
        <dbReference type="EMBL" id="MES1919474.1"/>
    </source>
</evidence>
<evidence type="ECO:0000313" key="7">
    <source>
        <dbReference type="Proteomes" id="UP001439008"/>
    </source>
</evidence>
<evidence type="ECO:0000256" key="3">
    <source>
        <dbReference type="ARBA" id="ARBA00023619"/>
    </source>
</evidence>
<accession>A0ABV2AIH4</accession>
<name>A0ABV2AIH4_9EUKA</name>
<comment type="similarity">
    <text evidence="1 4">Belongs to the peptidase S8 family.</text>
</comment>
<dbReference type="PANTHER" id="PTHR43399:SF4">
    <property type="entry name" value="CELL WALL-ASSOCIATED PROTEASE"/>
    <property type="match status" value="1"/>
</dbReference>
<gene>
    <name evidence="6" type="ORF">MHBO_001300</name>
</gene>
<comment type="caution">
    <text evidence="6">The sequence shown here is derived from an EMBL/GenBank/DDBJ whole genome shotgun (WGS) entry which is preliminary data.</text>
</comment>